<accession>A0A4Q7Z8Y6</accession>
<evidence type="ECO:0000313" key="2">
    <source>
        <dbReference type="EMBL" id="RZU46514.1"/>
    </source>
</evidence>
<name>A0A4Q7Z8Y6_9ACTN</name>
<dbReference type="Pfam" id="PF03471">
    <property type="entry name" value="CorC_HlyC"/>
    <property type="match status" value="1"/>
</dbReference>
<organism evidence="2 3">
    <name type="scientific">Krasilnikovia cinnamomea</name>
    <dbReference type="NCBI Taxonomy" id="349313"/>
    <lineage>
        <taxon>Bacteria</taxon>
        <taxon>Bacillati</taxon>
        <taxon>Actinomycetota</taxon>
        <taxon>Actinomycetes</taxon>
        <taxon>Micromonosporales</taxon>
        <taxon>Micromonosporaceae</taxon>
        <taxon>Krasilnikovia</taxon>
    </lineage>
</organism>
<gene>
    <name evidence="2" type="ORF">EV385_6588</name>
</gene>
<dbReference type="GO" id="GO:0050660">
    <property type="term" value="F:flavin adenine dinucleotide binding"/>
    <property type="evidence" value="ECO:0007669"/>
    <property type="project" value="InterPro"/>
</dbReference>
<keyword evidence="3" id="KW-1185">Reference proteome</keyword>
<reference evidence="2 3" key="1">
    <citation type="submission" date="2019-02" db="EMBL/GenBank/DDBJ databases">
        <title>Sequencing the genomes of 1000 actinobacteria strains.</title>
        <authorList>
            <person name="Klenk H.-P."/>
        </authorList>
    </citation>
    <scope>NUCLEOTIDE SEQUENCE [LARGE SCALE GENOMIC DNA]</scope>
    <source>
        <strain evidence="2 3">DSM 45162</strain>
    </source>
</reference>
<dbReference type="SUPFAM" id="SSF56176">
    <property type="entry name" value="FAD-binding/transporter-associated domain-like"/>
    <property type="match status" value="1"/>
</dbReference>
<feature type="domain" description="Transporter-associated" evidence="1">
    <location>
        <begin position="1"/>
        <end position="81"/>
    </location>
</feature>
<protein>
    <submittedName>
        <fullName evidence="2">Transporter associated domain-containing protein</fullName>
    </submittedName>
</protein>
<dbReference type="RefSeq" id="WP_278045041.1">
    <property type="nucleotide sequence ID" value="NZ_SHKY01000002.1"/>
</dbReference>
<dbReference type="InterPro" id="IPR016169">
    <property type="entry name" value="FAD-bd_PCMH_sub2"/>
</dbReference>
<dbReference type="EMBL" id="SHKY01000002">
    <property type="protein sequence ID" value="RZU46514.1"/>
    <property type="molecule type" value="Genomic_DNA"/>
</dbReference>
<proteinExistence type="predicted"/>
<feature type="non-terminal residue" evidence="2">
    <location>
        <position position="1"/>
    </location>
</feature>
<dbReference type="InterPro" id="IPR005170">
    <property type="entry name" value="Transptr-assoc_dom"/>
</dbReference>
<sequence length="89" mass="9604">RIDEIAEVTGVFLPDDEVYDTVSGLVLARLGHIPAVGEHVAVALPMLVDEHGHPRPQGTARLTVTAVRRHVPDRVAMTVLPADEGQVPR</sequence>
<evidence type="ECO:0000313" key="3">
    <source>
        <dbReference type="Proteomes" id="UP000292564"/>
    </source>
</evidence>
<comment type="caution">
    <text evidence="2">The sequence shown here is derived from an EMBL/GenBank/DDBJ whole genome shotgun (WGS) entry which is preliminary data.</text>
</comment>
<dbReference type="SMART" id="SM01091">
    <property type="entry name" value="CorC_HlyC"/>
    <property type="match status" value="1"/>
</dbReference>
<dbReference type="InterPro" id="IPR036318">
    <property type="entry name" value="FAD-bd_PCMH-like_sf"/>
</dbReference>
<dbReference type="AlphaFoldDB" id="A0A4Q7Z8Y6"/>
<evidence type="ECO:0000259" key="1">
    <source>
        <dbReference type="SMART" id="SM01091"/>
    </source>
</evidence>
<dbReference type="Gene3D" id="3.30.465.10">
    <property type="match status" value="1"/>
</dbReference>
<dbReference type="Proteomes" id="UP000292564">
    <property type="component" value="Unassembled WGS sequence"/>
</dbReference>